<reference evidence="1 2" key="1">
    <citation type="submission" date="2016-06" db="EMBL/GenBank/DDBJ databases">
        <title>Insight into the functional genes involving in sulfur oxidation in Pearl River water.</title>
        <authorList>
            <person name="Luo J."/>
            <person name="Tan X."/>
            <person name="Lin W."/>
        </authorList>
    </citation>
    <scope>NUCLEOTIDE SEQUENCE [LARGE SCALE GENOMIC DNA]</scope>
    <source>
        <strain evidence="1 2">LS2</strain>
    </source>
</reference>
<evidence type="ECO:0000313" key="2">
    <source>
        <dbReference type="Proteomes" id="UP000078596"/>
    </source>
</evidence>
<dbReference type="STRING" id="1860122.A9404_01635"/>
<dbReference type="Pfam" id="PF07357">
    <property type="entry name" value="DRAT"/>
    <property type="match status" value="1"/>
</dbReference>
<accession>A0A191ZEF2</accession>
<evidence type="ECO:0000313" key="1">
    <source>
        <dbReference type="EMBL" id="ANJ66248.1"/>
    </source>
</evidence>
<dbReference type="GO" id="GO:0009399">
    <property type="term" value="P:nitrogen fixation"/>
    <property type="evidence" value="ECO:0007669"/>
    <property type="project" value="InterPro"/>
</dbReference>
<dbReference type="AlphaFoldDB" id="A0A191ZEF2"/>
<dbReference type="Proteomes" id="UP000078596">
    <property type="component" value="Chromosome"/>
</dbReference>
<dbReference type="RefSeq" id="WP_066098066.1">
    <property type="nucleotide sequence ID" value="NZ_CP016027.1"/>
</dbReference>
<name>A0A191ZEF2_9GAMM</name>
<dbReference type="GO" id="GO:0030701">
    <property type="term" value="F:NAD+-dinitrogen-reductase ADP-D-ribosyltransferase activity"/>
    <property type="evidence" value="ECO:0007669"/>
    <property type="project" value="InterPro"/>
</dbReference>
<dbReference type="OrthoDB" id="183043at2"/>
<keyword evidence="1" id="KW-0808">Transferase</keyword>
<dbReference type="InterPro" id="IPR009953">
    <property type="entry name" value="DRA_trans"/>
</dbReference>
<protein>
    <submittedName>
        <fullName evidence="1">NAD(+)--dinitrogen-reductase ADP-D-ribosyltransferase</fullName>
    </submittedName>
</protein>
<proteinExistence type="predicted"/>
<organism evidence="1 2">
    <name type="scientific">Halothiobacillus diazotrophicus</name>
    <dbReference type="NCBI Taxonomy" id="1860122"/>
    <lineage>
        <taxon>Bacteria</taxon>
        <taxon>Pseudomonadati</taxon>
        <taxon>Pseudomonadota</taxon>
        <taxon>Gammaproteobacteria</taxon>
        <taxon>Chromatiales</taxon>
        <taxon>Halothiobacillaceae</taxon>
        <taxon>Halothiobacillus</taxon>
    </lineage>
</organism>
<dbReference type="KEGG" id="haz:A9404_01635"/>
<gene>
    <name evidence="1" type="ORF">A9404_01635</name>
</gene>
<keyword evidence="2" id="KW-1185">Reference proteome</keyword>
<dbReference type="EMBL" id="CP016027">
    <property type="protein sequence ID" value="ANJ66248.1"/>
    <property type="molecule type" value="Genomic_DNA"/>
</dbReference>
<sequence>MGSNLVGLPTGLLMGADFNAFPLPLHIAGTRAAHAALFEELDSPQGRSMDEAATGIRFQQYMEMQFPAATQRPGDASRRFRAQYLRLLHGWGYDSNSPEGAVLKAWVESRFGIPATFHRAVIGRFGSPAWLQYMEDKSSSRFDNNAIRLQLDLLFEFAQWFLRRFGTPGQRHITLYRGTNDFAEHPVISRQDARHGVIRLNNLVSFTRERDIADEFGDIILEVQVPLVKVLFFNGLIPCHPLKGEAEYLVIGGDYAVRMDYY</sequence>